<evidence type="ECO:0000256" key="1">
    <source>
        <dbReference type="SAM" id="SignalP"/>
    </source>
</evidence>
<proteinExistence type="predicted"/>
<sequence>MFRHSTAFLLLFSFVSSLNAQATENYLHKIPSSIKEGESIELSVLILQDTPAVQGTLFFRIIGAFNYQEISMIQQGSHWSATIPGYRIISPGIEYVMILDMPMNAKVSVPFGEHPFENPLSISVTEKPIKIQSGSTKQKNSFIQSSDVMILSPEEGSFVRPTDVVIAVSTFNNPNIDTTHFAIFIDEQDYTERALYEQNILSLTPEDLSVGLHTIQLKFMTSYGLEIEPIEWSFTVTKSTSNIIEQFMYRGNINSVISQSSASSISLSEAELNGKISGEMSWIKARLNFRTTSRESEFMQPLNRTTTSLFITDYLKIELGDVYPALSPYIIEGKRVRGQSIDIHLPYFRLQTVTGNLNETVQYQNYTNGGYTLLSENTVNDSTDFTKYYLSRTGYTFPRKIYAGKLSFSIFNKFKAAFHAMKVKDDKYKVSQYLPDEVKFSVDSLGYGLDAGDYTYGDFYSQIMNQNDTLIFQNNNWEGRSPEDNLVMGFDIESAMDNRKLLFQSGWNISLFNTNIWDGEMTLVQMDTILDDSLDGFIGQMYDEDGNKKESSFSPIDTSLIPNPSDYKDLFIININMIPLIPIDIGAMETNKLAAFINMPSSAFYLRLKGHYSINNLLIEYRQIGAQYKTLGNPYLTPNLREFTINNRLSLLDRKLSALFAYQYKDNKISATAIDPLKISKYSMNFTLVPGPGAPSIVVNIQSSKKNNGVDSVSVDADDNFVSDLREKTRSLNTLMSVNIPATFGKTLNNISVSFNKIQYSDILLSVRDPEYFFSKTNSTTMSANISSRFSFPLKSNFSFNQTTLYIPIRDEYNAITVREMKWRALGLSAQYNILNNKVLISSGVNALSSQGTDDMINLYGGSLGLNWSIIKNLSLNFSSNIRLNHSAFYKTDGLDNDSDGSIDEFGESLSVNTSSVLLTLGYKF</sequence>
<keyword evidence="1" id="KW-0732">Signal</keyword>
<feature type="chain" id="PRO_5004525124" description="Outer membrane protein beta-barrel domain-containing protein" evidence="1">
    <location>
        <begin position="23"/>
        <end position="925"/>
    </location>
</feature>
<dbReference type="AlphaFoldDB" id="S4W495"/>
<reference evidence="2" key="1">
    <citation type="journal article" date="2014" name="ISME J.">
        <title>Genomic properties of Marine Group A bacteria indicate a role in the marine sulfur cycle.</title>
        <authorList>
            <person name="Wright J.J."/>
            <person name="Mewis K."/>
            <person name="Hanson N.W."/>
            <person name="Konwar K.M."/>
            <person name="Maas K.R."/>
            <person name="Hallam S.J."/>
        </authorList>
    </citation>
    <scope>NUCLEOTIDE SEQUENCE</scope>
</reference>
<name>S4W495_9BACT</name>
<dbReference type="EMBL" id="KF170418">
    <property type="protein sequence ID" value="AGO87912.1"/>
    <property type="molecule type" value="Genomic_DNA"/>
</dbReference>
<organism evidence="2">
    <name type="scientific">uncultured bacterium FPPS_57A9</name>
    <dbReference type="NCBI Taxonomy" id="1343847"/>
    <lineage>
        <taxon>Bacteria</taxon>
        <taxon>environmental samples</taxon>
    </lineage>
</organism>
<evidence type="ECO:0000313" key="2">
    <source>
        <dbReference type="EMBL" id="AGO87912.1"/>
    </source>
</evidence>
<accession>S4W495</accession>
<protein>
    <recommendedName>
        <fullName evidence="3">Outer membrane protein beta-barrel domain-containing protein</fullName>
    </recommendedName>
</protein>
<evidence type="ECO:0008006" key="3">
    <source>
        <dbReference type="Google" id="ProtNLM"/>
    </source>
</evidence>
<feature type="signal peptide" evidence="1">
    <location>
        <begin position="1"/>
        <end position="22"/>
    </location>
</feature>